<evidence type="ECO:0000256" key="3">
    <source>
        <dbReference type="ARBA" id="ARBA00022989"/>
    </source>
</evidence>
<dbReference type="GO" id="GO:0005509">
    <property type="term" value="F:calcium ion binding"/>
    <property type="evidence" value="ECO:0007669"/>
    <property type="project" value="InterPro"/>
</dbReference>
<keyword evidence="4 6" id="KW-0472">Membrane</keyword>
<protein>
    <submittedName>
        <fullName evidence="7">Uncharacterized protein</fullName>
    </submittedName>
</protein>
<organism evidence="7 8">
    <name type="scientific">Thyridium curvatum</name>
    <dbReference type="NCBI Taxonomy" id="1093900"/>
    <lineage>
        <taxon>Eukaryota</taxon>
        <taxon>Fungi</taxon>
        <taxon>Dikarya</taxon>
        <taxon>Ascomycota</taxon>
        <taxon>Pezizomycotina</taxon>
        <taxon>Sordariomycetes</taxon>
        <taxon>Sordariomycetidae</taxon>
        <taxon>Thyridiales</taxon>
        <taxon>Thyridiaceae</taxon>
        <taxon>Thyridium</taxon>
    </lineage>
</organism>
<dbReference type="PANTHER" id="PTHR12883">
    <property type="entry name" value="ADIPOCYTE-SPECIFIC PROTEIN 4-RELATED"/>
    <property type="match status" value="1"/>
</dbReference>
<dbReference type="Pfam" id="PF07946">
    <property type="entry name" value="CCDC47"/>
    <property type="match status" value="1"/>
</dbReference>
<feature type="compositionally biased region" description="Basic and acidic residues" evidence="5">
    <location>
        <begin position="389"/>
        <end position="407"/>
    </location>
</feature>
<dbReference type="RefSeq" id="XP_030992571.1">
    <property type="nucleotide sequence ID" value="XM_031143082.1"/>
</dbReference>
<evidence type="ECO:0000313" key="7">
    <source>
        <dbReference type="EMBL" id="TPX10860.1"/>
    </source>
</evidence>
<dbReference type="OrthoDB" id="10039147at2759"/>
<feature type="compositionally biased region" description="Basic and acidic residues" evidence="5">
    <location>
        <begin position="423"/>
        <end position="439"/>
    </location>
</feature>
<comment type="subcellular location">
    <subcellularLocation>
        <location evidence="1">Membrane</location>
        <topology evidence="1">Single-pass membrane protein</topology>
    </subcellularLocation>
</comment>
<dbReference type="FunCoup" id="A0A507B2S0">
    <property type="interactions" value="64"/>
</dbReference>
<dbReference type="InterPro" id="IPR012879">
    <property type="entry name" value="CCDC47"/>
</dbReference>
<evidence type="ECO:0000256" key="2">
    <source>
        <dbReference type="ARBA" id="ARBA00022692"/>
    </source>
</evidence>
<dbReference type="STRING" id="1093900.A0A507B2S0"/>
<evidence type="ECO:0000313" key="8">
    <source>
        <dbReference type="Proteomes" id="UP000319257"/>
    </source>
</evidence>
<dbReference type="GeneID" id="41975696"/>
<dbReference type="Proteomes" id="UP000319257">
    <property type="component" value="Unassembled WGS sequence"/>
</dbReference>
<keyword evidence="2 6" id="KW-0812">Transmembrane</keyword>
<evidence type="ECO:0000256" key="5">
    <source>
        <dbReference type="SAM" id="MobiDB-lite"/>
    </source>
</evidence>
<keyword evidence="8" id="KW-1185">Reference proteome</keyword>
<name>A0A507B2S0_9PEZI</name>
<feature type="region of interest" description="Disordered" evidence="5">
    <location>
        <begin position="389"/>
        <end position="448"/>
    </location>
</feature>
<sequence>MAAVLNNLFGGSKSSATPVPSGDSDFADFAGAPDPTPLPLTATGGSTLGGAQASVTARPYTKWYRVHERHSLDEFYSEGIILGVIAVIVVLHLFGARMNRSKARSWIRAHAKPLASEFALVGFGSLPANAADNASDEVLKELKNANEANPNSLLKEKSLFEFATYATGRQNVAFLDVKLTLLKRFNPITTIFEQVMGFFVESAGTPEDNLEAVIYPFDGKEALTVPGLPGAHEGKAKDSKSAFDGFVWALVSKDHMKQIRDDRYDVSLTYTKDHPKLPSWLSVMSESAEITDALLTPELIKAAQDAGDNFQYLIVSDQPVDKPKTIDETTPRKRIFLRYKLPSNNNYESLVPLFSYFIRMPDALVQSGRFRPEVLRKVKNVREEMIKQLRKADEEEKAEERAAEREKARKQKRDAELNALDAKAQKKYLEKEREKEMRKMQKRQTTRA</sequence>
<accession>A0A507B2S0</accession>
<dbReference type="InParanoid" id="A0A507B2S0"/>
<evidence type="ECO:0000256" key="4">
    <source>
        <dbReference type="ARBA" id="ARBA00023136"/>
    </source>
</evidence>
<dbReference type="GO" id="GO:0005783">
    <property type="term" value="C:endoplasmic reticulum"/>
    <property type="evidence" value="ECO:0007669"/>
    <property type="project" value="InterPro"/>
</dbReference>
<evidence type="ECO:0000256" key="6">
    <source>
        <dbReference type="SAM" id="Phobius"/>
    </source>
</evidence>
<gene>
    <name evidence="7" type="ORF">E0L32_008249</name>
</gene>
<evidence type="ECO:0000256" key="1">
    <source>
        <dbReference type="ARBA" id="ARBA00004167"/>
    </source>
</evidence>
<dbReference type="PANTHER" id="PTHR12883:SF0">
    <property type="entry name" value="PAT COMPLEX SUBUNIT CCDC47"/>
    <property type="match status" value="1"/>
</dbReference>
<feature type="transmembrane region" description="Helical" evidence="6">
    <location>
        <begin position="75"/>
        <end position="94"/>
    </location>
</feature>
<comment type="caution">
    <text evidence="7">The sequence shown here is derived from an EMBL/GenBank/DDBJ whole genome shotgun (WGS) entry which is preliminary data.</text>
</comment>
<reference evidence="7 8" key="1">
    <citation type="submission" date="2019-06" db="EMBL/GenBank/DDBJ databases">
        <title>Draft genome sequence of the filamentous fungus Phialemoniopsis curvata isolated from diesel fuel.</title>
        <authorList>
            <person name="Varaljay V.A."/>
            <person name="Lyon W.J."/>
            <person name="Crouch A.L."/>
            <person name="Drake C.E."/>
            <person name="Hollomon J.M."/>
            <person name="Nadeau L.J."/>
            <person name="Nunn H.S."/>
            <person name="Stevenson B.S."/>
            <person name="Bojanowski C.L."/>
            <person name="Crookes-Goodson W.J."/>
        </authorList>
    </citation>
    <scope>NUCLEOTIDE SEQUENCE [LARGE SCALE GENOMIC DNA]</scope>
    <source>
        <strain evidence="7 8">D216</strain>
    </source>
</reference>
<dbReference type="GO" id="GO:0032469">
    <property type="term" value="P:endoplasmic reticulum calcium ion homeostasis"/>
    <property type="evidence" value="ECO:0007669"/>
    <property type="project" value="InterPro"/>
</dbReference>
<dbReference type="AlphaFoldDB" id="A0A507B2S0"/>
<dbReference type="GO" id="GO:0016020">
    <property type="term" value="C:membrane"/>
    <property type="evidence" value="ECO:0007669"/>
    <property type="project" value="UniProtKB-SubCell"/>
</dbReference>
<keyword evidence="3 6" id="KW-1133">Transmembrane helix</keyword>
<proteinExistence type="predicted"/>
<dbReference type="EMBL" id="SKBQ01000053">
    <property type="protein sequence ID" value="TPX10860.1"/>
    <property type="molecule type" value="Genomic_DNA"/>
</dbReference>